<feature type="domain" description="HTH crp-type" evidence="5">
    <location>
        <begin position="155"/>
        <end position="223"/>
    </location>
</feature>
<dbReference type="GO" id="GO:0003677">
    <property type="term" value="F:DNA binding"/>
    <property type="evidence" value="ECO:0007669"/>
    <property type="project" value="UniProtKB-KW"/>
</dbReference>
<sequence>MFEKYVDILSKISLFQDITKEDITVMLNCIKPKISQFKKNDLIAISGDEFKSVGIVIAGKAVVVKENAAGNRMFMTNLNPGDMFGEMAVFSGKSVLPATVEAQDKCTVLFLPGEKIIGECKNMCSWHRTLIRNMFKIISNRALVLNKHVEYLNIKNLRGKISTFLIEQYKKSGKSTFKLPLKRNELAEFLNVSRPSLSREMCNMRDEGLIDFNRSSFHIKDIEGLKNMSE</sequence>
<dbReference type="PROSITE" id="PS50042">
    <property type="entry name" value="CNMP_BINDING_3"/>
    <property type="match status" value="1"/>
</dbReference>
<evidence type="ECO:0000256" key="2">
    <source>
        <dbReference type="ARBA" id="ARBA00023125"/>
    </source>
</evidence>
<dbReference type="GO" id="GO:0005829">
    <property type="term" value="C:cytosol"/>
    <property type="evidence" value="ECO:0007669"/>
    <property type="project" value="TreeGrafter"/>
</dbReference>
<dbReference type="PANTHER" id="PTHR24567">
    <property type="entry name" value="CRP FAMILY TRANSCRIPTIONAL REGULATORY PROTEIN"/>
    <property type="match status" value="1"/>
</dbReference>
<keyword evidence="1" id="KW-0805">Transcription regulation</keyword>
<dbReference type="InterPro" id="IPR000595">
    <property type="entry name" value="cNMP-bd_dom"/>
</dbReference>
<dbReference type="Gene3D" id="2.60.120.10">
    <property type="entry name" value="Jelly Rolls"/>
    <property type="match status" value="1"/>
</dbReference>
<dbReference type="EMBL" id="LITT01000058">
    <property type="protein sequence ID" value="OAA83516.1"/>
    <property type="molecule type" value="Genomic_DNA"/>
</dbReference>
<dbReference type="RefSeq" id="WP_063556602.1">
    <property type="nucleotide sequence ID" value="NZ_LITT01000058.1"/>
</dbReference>
<dbReference type="Proteomes" id="UP000077407">
    <property type="component" value="Unassembled WGS sequence"/>
</dbReference>
<dbReference type="InterPro" id="IPR050397">
    <property type="entry name" value="Env_Response_Regulators"/>
</dbReference>
<evidence type="ECO:0000313" key="7">
    <source>
        <dbReference type="Proteomes" id="UP000077407"/>
    </source>
</evidence>
<proteinExistence type="predicted"/>
<dbReference type="SUPFAM" id="SSF51206">
    <property type="entry name" value="cAMP-binding domain-like"/>
    <property type="match status" value="1"/>
</dbReference>
<dbReference type="Pfam" id="PF00027">
    <property type="entry name" value="cNMP_binding"/>
    <property type="match status" value="1"/>
</dbReference>
<evidence type="ECO:0000256" key="3">
    <source>
        <dbReference type="ARBA" id="ARBA00023163"/>
    </source>
</evidence>
<dbReference type="PANTHER" id="PTHR24567:SF58">
    <property type="entry name" value="CYCLIC AMP-BINDING REGULATORY PROTEIN"/>
    <property type="match status" value="1"/>
</dbReference>
<dbReference type="InterPro" id="IPR018490">
    <property type="entry name" value="cNMP-bd_dom_sf"/>
</dbReference>
<dbReference type="OrthoDB" id="3176638at2"/>
<dbReference type="PROSITE" id="PS51063">
    <property type="entry name" value="HTH_CRP_2"/>
    <property type="match status" value="1"/>
</dbReference>
<reference evidence="6 7" key="1">
    <citation type="journal article" date="2015" name="Biotechnol. Bioeng.">
        <title>Genome sequence and phenotypic characterization of Caulobacter segnis.</title>
        <authorList>
            <person name="Patel S."/>
            <person name="Fletcher B."/>
            <person name="Scott D.C."/>
            <person name="Ely B."/>
        </authorList>
    </citation>
    <scope>NUCLEOTIDE SEQUENCE [LARGE SCALE GENOMIC DNA]</scope>
    <source>
        <strain evidence="6 7">ERI-2</strain>
    </source>
</reference>
<keyword evidence="2" id="KW-0238">DNA-binding</keyword>
<feature type="domain" description="Cyclic nucleotide-binding" evidence="4">
    <location>
        <begin position="14"/>
        <end position="111"/>
    </location>
</feature>
<dbReference type="SMART" id="SM00100">
    <property type="entry name" value="cNMP"/>
    <property type="match status" value="1"/>
</dbReference>
<gene>
    <name evidence="6" type="primary">crp_2</name>
    <name evidence="6" type="ORF">WY13_03303</name>
</gene>
<name>A0A162KSV6_9CLOT</name>
<dbReference type="CDD" id="cd00038">
    <property type="entry name" value="CAP_ED"/>
    <property type="match status" value="1"/>
</dbReference>
<dbReference type="AlphaFoldDB" id="A0A162KSV6"/>
<accession>A0A162KSV6</accession>
<protein>
    <submittedName>
        <fullName evidence="6">cAMP-activated global transcriptional regulator CRP</fullName>
    </submittedName>
</protein>
<evidence type="ECO:0000256" key="1">
    <source>
        <dbReference type="ARBA" id="ARBA00023015"/>
    </source>
</evidence>
<dbReference type="InterPro" id="IPR012318">
    <property type="entry name" value="HTH_CRP"/>
</dbReference>
<organism evidence="6 7">
    <name type="scientific">Clostridium ljungdahlii</name>
    <dbReference type="NCBI Taxonomy" id="1538"/>
    <lineage>
        <taxon>Bacteria</taxon>
        <taxon>Bacillati</taxon>
        <taxon>Bacillota</taxon>
        <taxon>Clostridia</taxon>
        <taxon>Eubacteriales</taxon>
        <taxon>Clostridiaceae</taxon>
        <taxon>Clostridium</taxon>
    </lineage>
</organism>
<dbReference type="GO" id="GO:0003700">
    <property type="term" value="F:DNA-binding transcription factor activity"/>
    <property type="evidence" value="ECO:0007669"/>
    <property type="project" value="TreeGrafter"/>
</dbReference>
<dbReference type="InterPro" id="IPR014710">
    <property type="entry name" value="RmlC-like_jellyroll"/>
</dbReference>
<evidence type="ECO:0000313" key="6">
    <source>
        <dbReference type="EMBL" id="OAA83516.1"/>
    </source>
</evidence>
<comment type="caution">
    <text evidence="6">The sequence shown here is derived from an EMBL/GenBank/DDBJ whole genome shotgun (WGS) entry which is preliminary data.</text>
</comment>
<evidence type="ECO:0000259" key="4">
    <source>
        <dbReference type="PROSITE" id="PS50042"/>
    </source>
</evidence>
<evidence type="ECO:0000259" key="5">
    <source>
        <dbReference type="PROSITE" id="PS51063"/>
    </source>
</evidence>
<dbReference type="Pfam" id="PF13545">
    <property type="entry name" value="HTH_Crp_2"/>
    <property type="match status" value="1"/>
</dbReference>
<dbReference type="InterPro" id="IPR036390">
    <property type="entry name" value="WH_DNA-bd_sf"/>
</dbReference>
<dbReference type="PATRIC" id="fig|1538.10.peg.3358"/>
<dbReference type="SUPFAM" id="SSF46785">
    <property type="entry name" value="Winged helix' DNA-binding domain"/>
    <property type="match status" value="1"/>
</dbReference>
<keyword evidence="3" id="KW-0804">Transcription</keyword>
<dbReference type="SMART" id="SM00419">
    <property type="entry name" value="HTH_CRP"/>
    <property type="match status" value="1"/>
</dbReference>